<proteinExistence type="predicted"/>
<feature type="non-terminal residue" evidence="1">
    <location>
        <position position="1"/>
    </location>
</feature>
<dbReference type="Proteomes" id="UP000053330">
    <property type="component" value="Unassembled WGS sequence"/>
</dbReference>
<keyword evidence="2" id="KW-1185">Reference proteome</keyword>
<gene>
    <name evidence="1" type="ORF">N324_04759</name>
</gene>
<reference evidence="1 2" key="1">
    <citation type="submission" date="2014-04" db="EMBL/GenBank/DDBJ databases">
        <title>Genome evolution of avian class.</title>
        <authorList>
            <person name="Zhang G."/>
            <person name="Li C."/>
        </authorList>
    </citation>
    <scope>NUCLEOTIDE SEQUENCE [LARGE SCALE GENOMIC DNA]</scope>
    <source>
        <strain evidence="1">BGI_N324</strain>
    </source>
</reference>
<dbReference type="AlphaFoldDB" id="A0A091KVS2"/>
<organism evidence="1 2">
    <name type="scientific">Chlamydotis macqueenii</name>
    <name type="common">Macqueen's bustard</name>
    <dbReference type="NCBI Taxonomy" id="187382"/>
    <lineage>
        <taxon>Eukaryota</taxon>
        <taxon>Metazoa</taxon>
        <taxon>Chordata</taxon>
        <taxon>Craniata</taxon>
        <taxon>Vertebrata</taxon>
        <taxon>Euteleostomi</taxon>
        <taxon>Archelosauria</taxon>
        <taxon>Archosauria</taxon>
        <taxon>Dinosauria</taxon>
        <taxon>Saurischia</taxon>
        <taxon>Theropoda</taxon>
        <taxon>Coelurosauria</taxon>
        <taxon>Aves</taxon>
        <taxon>Neognathae</taxon>
        <taxon>Neoaves</taxon>
        <taxon>Otidimorphae</taxon>
        <taxon>Otidiformes</taxon>
        <taxon>Otididae</taxon>
        <taxon>Chlamydotis</taxon>
    </lineage>
</organism>
<sequence length="39" mass="4496">CQIFLIFRNILSCPEGTKAKQKMVEQPKLLCRLLPPKLP</sequence>
<accession>A0A091KVS2</accession>
<feature type="non-terminal residue" evidence="1">
    <location>
        <position position="39"/>
    </location>
</feature>
<dbReference type="EMBL" id="KK756059">
    <property type="protein sequence ID" value="KFP43365.1"/>
    <property type="molecule type" value="Genomic_DNA"/>
</dbReference>
<name>A0A091KVS2_9AVES</name>
<evidence type="ECO:0000313" key="1">
    <source>
        <dbReference type="EMBL" id="KFP43365.1"/>
    </source>
</evidence>
<evidence type="ECO:0000313" key="2">
    <source>
        <dbReference type="Proteomes" id="UP000053330"/>
    </source>
</evidence>
<protein>
    <submittedName>
        <fullName evidence="1">Uncharacterized protein</fullName>
    </submittedName>
</protein>